<name>A0A853JHS3_9GAMM</name>
<reference evidence="5 6" key="1">
    <citation type="submission" date="2020-07" db="EMBL/GenBank/DDBJ databases">
        <title>Luteimonas sp. SJ-92.</title>
        <authorList>
            <person name="Huang X.-X."/>
            <person name="Xu L."/>
            <person name="Sun J.-Q."/>
        </authorList>
    </citation>
    <scope>NUCLEOTIDE SEQUENCE [LARGE SCALE GENOMIC DNA]</scope>
    <source>
        <strain evidence="5 6">SJ-92</strain>
    </source>
</reference>
<dbReference type="SMART" id="SM00829">
    <property type="entry name" value="PKS_ER"/>
    <property type="match status" value="1"/>
</dbReference>
<dbReference type="InterPro" id="IPR013154">
    <property type="entry name" value="ADH-like_N"/>
</dbReference>
<dbReference type="InterPro" id="IPR051603">
    <property type="entry name" value="Zinc-ADH_QOR/CCCR"/>
</dbReference>
<dbReference type="InterPro" id="IPR020843">
    <property type="entry name" value="ER"/>
</dbReference>
<dbReference type="SUPFAM" id="SSF51735">
    <property type="entry name" value="NAD(P)-binding Rossmann-fold domains"/>
    <property type="match status" value="1"/>
</dbReference>
<evidence type="ECO:0000256" key="3">
    <source>
        <dbReference type="RuleBase" id="RU364000"/>
    </source>
</evidence>
<dbReference type="PANTHER" id="PTHR44154:SF1">
    <property type="entry name" value="QUINONE OXIDOREDUCTASE"/>
    <property type="match status" value="1"/>
</dbReference>
<dbReference type="RefSeq" id="WP_180679726.1">
    <property type="nucleotide sequence ID" value="NZ_JACCKA010000087.1"/>
</dbReference>
<keyword evidence="3" id="KW-0479">Metal-binding</keyword>
<evidence type="ECO:0000256" key="2">
    <source>
        <dbReference type="ARBA" id="ARBA00022857"/>
    </source>
</evidence>
<comment type="similarity">
    <text evidence="1 3">Belongs to the zinc-containing alcohol dehydrogenase family. Quinone oxidoreductase subfamily.</text>
</comment>
<dbReference type="InterPro" id="IPR011032">
    <property type="entry name" value="GroES-like_sf"/>
</dbReference>
<keyword evidence="3" id="KW-0862">Zinc</keyword>
<dbReference type="PANTHER" id="PTHR44154">
    <property type="entry name" value="QUINONE OXIDOREDUCTASE"/>
    <property type="match status" value="1"/>
</dbReference>
<dbReference type="NCBIfam" id="TIGR02817">
    <property type="entry name" value="adh_fam_1"/>
    <property type="match status" value="1"/>
</dbReference>
<evidence type="ECO:0000259" key="4">
    <source>
        <dbReference type="SMART" id="SM00829"/>
    </source>
</evidence>
<keyword evidence="6" id="KW-1185">Reference proteome</keyword>
<sequence>MKALAAVRESGSETTRLVHLDVPAPEVGERDVLVKVKAVAANPVDYKVRDGMAPGDKRILGWDATGVVHSVGGNVRGFKPGDRVWYAGNIEREGAYAEFQAVDERIVSHMPSSLGFEEAAALPLASITAWEILFDRFRTHLTTPSHQKSILVVGGAGGVGSTMVQLAARVANLKVIATASRPESVQWVRGLGAHHVIDPRADWREQLSALNVHAVDYVASLTASGEHVARSADILAPQGAFSLTDDPAHLDIGVFKHKSISIHWELMFTRSLYETDDLHEQGRLLHRVAQLVDAGVLKSTVNGPVRNLDAGTLDVTHQELRAGTAIGKRVFNVSLG</sequence>
<dbReference type="EMBL" id="JACCKA010000087">
    <property type="protein sequence ID" value="NZA27968.1"/>
    <property type="molecule type" value="Genomic_DNA"/>
</dbReference>
<dbReference type="CDD" id="cd08252">
    <property type="entry name" value="AL_MDR"/>
    <property type="match status" value="1"/>
</dbReference>
<evidence type="ECO:0000313" key="6">
    <source>
        <dbReference type="Proteomes" id="UP000578091"/>
    </source>
</evidence>
<evidence type="ECO:0000256" key="1">
    <source>
        <dbReference type="ARBA" id="ARBA00010371"/>
    </source>
</evidence>
<dbReference type="Pfam" id="PF00107">
    <property type="entry name" value="ADH_zinc_N"/>
    <property type="match status" value="1"/>
</dbReference>
<accession>A0A853JHS3</accession>
<dbReference type="GO" id="GO:0008270">
    <property type="term" value="F:zinc ion binding"/>
    <property type="evidence" value="ECO:0007669"/>
    <property type="project" value="InterPro"/>
</dbReference>
<gene>
    <name evidence="5" type="ORF">H0E84_16435</name>
</gene>
<dbReference type="InterPro" id="IPR013149">
    <property type="entry name" value="ADH-like_C"/>
</dbReference>
<protein>
    <recommendedName>
        <fullName evidence="3">Zinc-type alcohol dehydrogenase-like protein</fullName>
    </recommendedName>
</protein>
<organism evidence="5 6">
    <name type="scientific">Luteimonas salinisoli</name>
    <dbReference type="NCBI Taxonomy" id="2752307"/>
    <lineage>
        <taxon>Bacteria</taxon>
        <taxon>Pseudomonadati</taxon>
        <taxon>Pseudomonadota</taxon>
        <taxon>Gammaproteobacteria</taxon>
        <taxon>Lysobacterales</taxon>
        <taxon>Lysobacteraceae</taxon>
        <taxon>Luteimonas</taxon>
    </lineage>
</organism>
<dbReference type="SUPFAM" id="SSF50129">
    <property type="entry name" value="GroES-like"/>
    <property type="match status" value="1"/>
</dbReference>
<proteinExistence type="inferred from homology"/>
<dbReference type="GO" id="GO:0016491">
    <property type="term" value="F:oxidoreductase activity"/>
    <property type="evidence" value="ECO:0007669"/>
    <property type="project" value="UniProtKB-KW"/>
</dbReference>
<dbReference type="Gene3D" id="3.40.50.720">
    <property type="entry name" value="NAD(P)-binding Rossmann-like Domain"/>
    <property type="match status" value="1"/>
</dbReference>
<dbReference type="AlphaFoldDB" id="A0A853JHS3"/>
<dbReference type="InterPro" id="IPR014182">
    <property type="entry name" value="ADH_Zn_typ-1"/>
</dbReference>
<dbReference type="Gene3D" id="3.90.180.10">
    <property type="entry name" value="Medium-chain alcohol dehydrogenases, catalytic domain"/>
    <property type="match status" value="1"/>
</dbReference>
<dbReference type="Proteomes" id="UP000578091">
    <property type="component" value="Unassembled WGS sequence"/>
</dbReference>
<feature type="domain" description="Enoyl reductase (ER)" evidence="4">
    <location>
        <begin position="11"/>
        <end position="331"/>
    </location>
</feature>
<evidence type="ECO:0000313" key="5">
    <source>
        <dbReference type="EMBL" id="NZA27968.1"/>
    </source>
</evidence>
<dbReference type="Pfam" id="PF08240">
    <property type="entry name" value="ADH_N"/>
    <property type="match status" value="1"/>
</dbReference>
<keyword evidence="3" id="KW-0560">Oxidoreductase</keyword>
<keyword evidence="2" id="KW-0521">NADP</keyword>
<comment type="caution">
    <text evidence="5">The sequence shown here is derived from an EMBL/GenBank/DDBJ whole genome shotgun (WGS) entry which is preliminary data.</text>
</comment>
<dbReference type="InterPro" id="IPR036291">
    <property type="entry name" value="NAD(P)-bd_dom_sf"/>
</dbReference>